<dbReference type="KEGG" id="pcm:AY601_5055"/>
<sequence>MDFEESLFTGCSGRKSFGEQLNITANLSIWSRLYLAGNLLLSTCPMNPLETPNLNASSDCEKFASSLRAFTFLIANNSISDFIVDLDTPLITKLY</sequence>
<evidence type="ECO:0000313" key="1">
    <source>
        <dbReference type="EMBL" id="AMQ01868.1"/>
    </source>
</evidence>
<gene>
    <name evidence="1" type="ORF">AY601_5055</name>
</gene>
<organism evidence="1 2">
    <name type="scientific">Pedobacter cryoconitis</name>
    <dbReference type="NCBI Taxonomy" id="188932"/>
    <lineage>
        <taxon>Bacteria</taxon>
        <taxon>Pseudomonadati</taxon>
        <taxon>Bacteroidota</taxon>
        <taxon>Sphingobacteriia</taxon>
        <taxon>Sphingobacteriales</taxon>
        <taxon>Sphingobacteriaceae</taxon>
        <taxon>Pedobacter</taxon>
    </lineage>
</organism>
<name>A0A127VKS2_9SPHI</name>
<dbReference type="EMBL" id="CP014504">
    <property type="protein sequence ID" value="AMQ01868.1"/>
    <property type="molecule type" value="Genomic_DNA"/>
</dbReference>
<reference evidence="1 2" key="1">
    <citation type="submission" date="2016-03" db="EMBL/GenBank/DDBJ databases">
        <title>Complete genome sequence of Pedobacter cryoconitis PAMC 27485.</title>
        <authorList>
            <person name="Lee J."/>
            <person name="Kim O.-S."/>
        </authorList>
    </citation>
    <scope>NUCLEOTIDE SEQUENCE [LARGE SCALE GENOMIC DNA]</scope>
    <source>
        <strain evidence="1 2">PAMC 27485</strain>
    </source>
</reference>
<accession>A0A127VKS2</accession>
<keyword evidence="2" id="KW-1185">Reference proteome</keyword>
<proteinExistence type="predicted"/>
<dbReference type="PATRIC" id="fig|188932.3.peg.5244"/>
<evidence type="ECO:0000313" key="2">
    <source>
        <dbReference type="Proteomes" id="UP000071561"/>
    </source>
</evidence>
<dbReference type="AlphaFoldDB" id="A0A127VKS2"/>
<protein>
    <submittedName>
        <fullName evidence="1">Uncharacterized protein</fullName>
    </submittedName>
</protein>
<dbReference type="Proteomes" id="UP000071561">
    <property type="component" value="Chromosome"/>
</dbReference>